<protein>
    <recommendedName>
        <fullName evidence="4">Tetratricopeptide repeat protein</fullName>
    </recommendedName>
</protein>
<dbReference type="Proteomes" id="UP000642468">
    <property type="component" value="Unassembled WGS sequence"/>
</dbReference>
<proteinExistence type="predicted"/>
<keyword evidence="1" id="KW-0732">Signal</keyword>
<dbReference type="Gene3D" id="1.25.40.10">
    <property type="entry name" value="Tetratricopeptide repeat domain"/>
    <property type="match status" value="1"/>
</dbReference>
<evidence type="ECO:0008006" key="4">
    <source>
        <dbReference type="Google" id="ProtNLM"/>
    </source>
</evidence>
<gene>
    <name evidence="2" type="ORF">IC231_13535</name>
</gene>
<feature type="signal peptide" evidence="1">
    <location>
        <begin position="1"/>
        <end position="19"/>
    </location>
</feature>
<organism evidence="2 3">
    <name type="scientific">Hymenobacter duratus</name>
    <dbReference type="NCBI Taxonomy" id="2771356"/>
    <lineage>
        <taxon>Bacteria</taxon>
        <taxon>Pseudomonadati</taxon>
        <taxon>Bacteroidota</taxon>
        <taxon>Cytophagia</taxon>
        <taxon>Cytophagales</taxon>
        <taxon>Hymenobacteraceae</taxon>
        <taxon>Hymenobacter</taxon>
    </lineage>
</organism>
<dbReference type="EMBL" id="JACWZZ010000003">
    <property type="protein sequence ID" value="MBD2716063.1"/>
    <property type="molecule type" value="Genomic_DNA"/>
</dbReference>
<name>A0ABR8JGT3_9BACT</name>
<feature type="chain" id="PRO_5047406099" description="Tetratricopeptide repeat protein" evidence="1">
    <location>
        <begin position="20"/>
        <end position="272"/>
    </location>
</feature>
<evidence type="ECO:0000256" key="1">
    <source>
        <dbReference type="SAM" id="SignalP"/>
    </source>
</evidence>
<evidence type="ECO:0000313" key="3">
    <source>
        <dbReference type="Proteomes" id="UP000642468"/>
    </source>
</evidence>
<dbReference type="InterPro" id="IPR011990">
    <property type="entry name" value="TPR-like_helical_dom_sf"/>
</dbReference>
<dbReference type="RefSeq" id="WP_190785051.1">
    <property type="nucleotide sequence ID" value="NZ_JACWZZ010000003.1"/>
</dbReference>
<evidence type="ECO:0000313" key="2">
    <source>
        <dbReference type="EMBL" id="MBD2716063.1"/>
    </source>
</evidence>
<reference evidence="2 3" key="1">
    <citation type="submission" date="2020-09" db="EMBL/GenBank/DDBJ databases">
        <authorList>
            <person name="Kim M.K."/>
        </authorList>
    </citation>
    <scope>NUCLEOTIDE SEQUENCE [LARGE SCALE GENOMIC DNA]</scope>
    <source>
        <strain evidence="2 3">BT646</strain>
    </source>
</reference>
<accession>A0ABR8JGT3</accession>
<keyword evidence="3" id="KW-1185">Reference proteome</keyword>
<comment type="caution">
    <text evidence="2">The sequence shown here is derived from an EMBL/GenBank/DDBJ whole genome shotgun (WGS) entry which is preliminary data.</text>
</comment>
<dbReference type="SUPFAM" id="SSF48452">
    <property type="entry name" value="TPR-like"/>
    <property type="match status" value="1"/>
</dbReference>
<sequence length="272" mass="31250">MIRYALVLLLSLLFRPVAAQPNCLIYQAGSPERAACELYLQALELPQGSIQSQVYFDRVIALCPTFAAAYHEKSVPFLKRGDFLTWKKLIDEAVRLQPDRYLADRGWCRFKFLRDYRGALADITRLQQLTRNQPGQSGDGNYDLRILAALCQRELGDLRAALTTFDACIADNKPLDRVGLYDYLHRGVTKLRLHDYAGALADFKLQRTVNGKLAETDYYTALILRQQHQPDASARMQIARQLWQQGYRLNDPYMSMPDEISLPDIDRFLQQQ</sequence>